<dbReference type="Pfam" id="PF00535">
    <property type="entry name" value="Glycos_transf_2"/>
    <property type="match status" value="1"/>
</dbReference>
<dbReference type="SUPFAM" id="SSF53448">
    <property type="entry name" value="Nucleotide-diphospho-sugar transferases"/>
    <property type="match status" value="1"/>
</dbReference>
<dbReference type="AlphaFoldDB" id="A0AA96WJ00"/>
<dbReference type="InterPro" id="IPR050834">
    <property type="entry name" value="Glycosyltransf_2"/>
</dbReference>
<dbReference type="PANTHER" id="PTHR43685:SF2">
    <property type="entry name" value="GLYCOSYLTRANSFERASE 2-LIKE DOMAIN-CONTAINING PROTEIN"/>
    <property type="match status" value="1"/>
</dbReference>
<accession>A0AA96WJ00</accession>
<proteinExistence type="predicted"/>
<evidence type="ECO:0000259" key="1">
    <source>
        <dbReference type="Pfam" id="PF00535"/>
    </source>
</evidence>
<dbReference type="EMBL" id="CP053586">
    <property type="protein sequence ID" value="WNZ26438.1"/>
    <property type="molecule type" value="Genomic_DNA"/>
</dbReference>
<dbReference type="InterPro" id="IPR029044">
    <property type="entry name" value="Nucleotide-diphossugar_trans"/>
</dbReference>
<organism evidence="2">
    <name type="scientific">Leptolyngbya sp. NK1-12</name>
    <dbReference type="NCBI Taxonomy" id="2547451"/>
    <lineage>
        <taxon>Bacteria</taxon>
        <taxon>Bacillati</taxon>
        <taxon>Cyanobacteriota</taxon>
        <taxon>Cyanophyceae</taxon>
        <taxon>Leptolyngbyales</taxon>
        <taxon>Leptolyngbyaceae</taxon>
        <taxon>Leptolyngbya group</taxon>
        <taxon>Leptolyngbya</taxon>
    </lineage>
</organism>
<sequence>MPLVSVIIPIYNGAADLPDLLTCLRQQTYPNERVEYLLVDNNSTDRTAEIVQRFISDSALSNFCYLRETEIQSAYAARNTGLRAARGEIFVFTDADCRPQSDWLMHLLQPFSEPSVGIVAGEVVALPGQTLLERYADRQATLSQTHTLAHPFLPYGQTANLAVRRSMLEQVGLFRPHLTTGGDADLCWRILQQGRWQIQFAEQAMVRHRHRATLAELRSQWRRYGRSNRYLHQLHGVSLMKELTWRDWIYRWSRWLLKEMPVTVIKVNHSGTGLLGWIDAMVETPLNLLCQQARAQGQRQARLPDAAREIVWFSWPEPLAPMAAQLSPPRDQG</sequence>
<dbReference type="Gene3D" id="3.90.550.10">
    <property type="entry name" value="Spore Coat Polysaccharide Biosynthesis Protein SpsA, Chain A"/>
    <property type="match status" value="1"/>
</dbReference>
<protein>
    <submittedName>
        <fullName evidence="2">Glycosyltransferase</fullName>
    </submittedName>
</protein>
<evidence type="ECO:0000313" key="2">
    <source>
        <dbReference type="EMBL" id="WNZ26438.1"/>
    </source>
</evidence>
<feature type="domain" description="Glycosyltransferase 2-like" evidence="1">
    <location>
        <begin position="5"/>
        <end position="139"/>
    </location>
</feature>
<dbReference type="InterPro" id="IPR001173">
    <property type="entry name" value="Glyco_trans_2-like"/>
</dbReference>
<dbReference type="PANTHER" id="PTHR43685">
    <property type="entry name" value="GLYCOSYLTRANSFERASE"/>
    <property type="match status" value="1"/>
</dbReference>
<reference evidence="2" key="1">
    <citation type="submission" date="2020-05" db="EMBL/GenBank/DDBJ databases">
        <authorList>
            <person name="Zhu T."/>
            <person name="Keshari N."/>
            <person name="Lu X."/>
        </authorList>
    </citation>
    <scope>NUCLEOTIDE SEQUENCE</scope>
    <source>
        <strain evidence="2">NK1-12</strain>
    </source>
</reference>
<gene>
    <name evidence="2" type="ORF">HJG54_04835</name>
</gene>
<name>A0AA96WJ00_9CYAN</name>